<evidence type="ECO:0000256" key="1">
    <source>
        <dbReference type="SAM" id="SignalP"/>
    </source>
</evidence>
<sequence length="179" mass="18543">MTIRSRLLASLGVALAMILAAGFGVAAPAAADSDGAPAAAADAGLGALLDVTYESQPDGYIQVAEYENATEVTAVAAACTVTARAYKPTKSGGYVRGEGYFKLAGCGTSPFKITFSLEMYVGGYWLEVATYDYTVKPPASGYPRVAATCKRGSYSTELLVQRGSTEKYVTGDVLSVTSC</sequence>
<keyword evidence="1" id="KW-0732">Signal</keyword>
<evidence type="ECO:0000313" key="3">
    <source>
        <dbReference type="Proteomes" id="UP000198662"/>
    </source>
</evidence>
<name>A0A1G9FZY1_9ACTN</name>
<evidence type="ECO:0000313" key="2">
    <source>
        <dbReference type="EMBL" id="SDK93946.1"/>
    </source>
</evidence>
<dbReference type="AlphaFoldDB" id="A0A1G9FZY1"/>
<protein>
    <recommendedName>
        <fullName evidence="4">Secreted protein</fullName>
    </recommendedName>
</protein>
<feature type="chain" id="PRO_5039075542" description="Secreted protein" evidence="1">
    <location>
        <begin position="27"/>
        <end position="179"/>
    </location>
</feature>
<dbReference type="OrthoDB" id="9852845at2"/>
<organism evidence="2 3">
    <name type="scientific">Glycomyces sambucus</name>
    <dbReference type="NCBI Taxonomy" id="380244"/>
    <lineage>
        <taxon>Bacteria</taxon>
        <taxon>Bacillati</taxon>
        <taxon>Actinomycetota</taxon>
        <taxon>Actinomycetes</taxon>
        <taxon>Glycomycetales</taxon>
        <taxon>Glycomycetaceae</taxon>
        <taxon>Glycomyces</taxon>
    </lineage>
</organism>
<dbReference type="RefSeq" id="WP_143034723.1">
    <property type="nucleotide sequence ID" value="NZ_FNGF01000002.1"/>
</dbReference>
<evidence type="ECO:0008006" key="4">
    <source>
        <dbReference type="Google" id="ProtNLM"/>
    </source>
</evidence>
<dbReference type="EMBL" id="FNGF01000002">
    <property type="protein sequence ID" value="SDK93946.1"/>
    <property type="molecule type" value="Genomic_DNA"/>
</dbReference>
<feature type="signal peptide" evidence="1">
    <location>
        <begin position="1"/>
        <end position="26"/>
    </location>
</feature>
<gene>
    <name evidence="2" type="ORF">SAMN05216298_2131</name>
</gene>
<proteinExistence type="predicted"/>
<reference evidence="3" key="1">
    <citation type="submission" date="2016-10" db="EMBL/GenBank/DDBJ databases">
        <authorList>
            <person name="Varghese N."/>
            <person name="Submissions S."/>
        </authorList>
    </citation>
    <scope>NUCLEOTIDE SEQUENCE [LARGE SCALE GENOMIC DNA]</scope>
    <source>
        <strain evidence="3">CGMCC 4.3147</strain>
    </source>
</reference>
<dbReference type="Proteomes" id="UP000198662">
    <property type="component" value="Unassembled WGS sequence"/>
</dbReference>
<keyword evidence="3" id="KW-1185">Reference proteome</keyword>
<accession>A0A1G9FZY1</accession>